<keyword evidence="3" id="KW-1185">Reference proteome</keyword>
<comment type="caution">
    <text evidence="2">The sequence shown here is derived from an EMBL/GenBank/DDBJ whole genome shotgun (WGS) entry which is preliminary data.</text>
</comment>
<dbReference type="Gene3D" id="2.60.120.560">
    <property type="entry name" value="Exo-inulinase, domain 1"/>
    <property type="match status" value="1"/>
</dbReference>
<evidence type="ECO:0000313" key="3">
    <source>
        <dbReference type="Proteomes" id="UP000276603"/>
    </source>
</evidence>
<sequence>MRYPKTLFYLFTPLLFLSTIFSCTENKWIPIYKGEDKLVFKHYLGIPDSSVHVQGLKKDSLGNYTEGLGYNDPLAVFTIDTLDQENVIRISGEVIGGLILKDSLANYHLKLKFKWGDLKWKWMEGRPKDGGILYHQGKVRHELQIHEGDVGSYWAKNVILDIPATSTTAIPNAIQKAKPYLEHLVSTLKDTMLLFDENGGLYHFEGKNEWQIVIANPYNEKPHGEWNTLELICWRNHAVHMINGEVNLVVLNSLYRNGTELEPLISGRLTLQSEGAVVYFKDIVYQKLENTPEVLSKYLK</sequence>
<dbReference type="OrthoDB" id="259356at2"/>
<dbReference type="GO" id="GO:0016787">
    <property type="term" value="F:hydrolase activity"/>
    <property type="evidence" value="ECO:0007669"/>
    <property type="project" value="InterPro"/>
</dbReference>
<dbReference type="EMBL" id="RBCJ01000002">
    <property type="protein sequence ID" value="RKN81333.1"/>
    <property type="molecule type" value="Genomic_DNA"/>
</dbReference>
<dbReference type="AlphaFoldDB" id="A0A3B0C5I5"/>
<name>A0A3B0C5I5_9FLAO</name>
<organism evidence="2 3">
    <name type="scientific">Ulvibacterium marinum</name>
    <dbReference type="NCBI Taxonomy" id="2419782"/>
    <lineage>
        <taxon>Bacteria</taxon>
        <taxon>Pseudomonadati</taxon>
        <taxon>Bacteroidota</taxon>
        <taxon>Flavobacteriia</taxon>
        <taxon>Flavobacteriales</taxon>
        <taxon>Flavobacteriaceae</taxon>
        <taxon>Ulvibacterium</taxon>
    </lineage>
</organism>
<dbReference type="InterPro" id="IPR010496">
    <property type="entry name" value="AL/BT2_dom"/>
</dbReference>
<protein>
    <submittedName>
        <fullName evidence="2">DUF1080 domain-containing protein</fullName>
    </submittedName>
</protein>
<dbReference type="Proteomes" id="UP000276603">
    <property type="component" value="Unassembled WGS sequence"/>
</dbReference>
<gene>
    <name evidence="2" type="ORF">D7Z94_10385</name>
</gene>
<accession>A0A3B0C5I5</accession>
<evidence type="ECO:0000313" key="2">
    <source>
        <dbReference type="EMBL" id="RKN81333.1"/>
    </source>
</evidence>
<evidence type="ECO:0000259" key="1">
    <source>
        <dbReference type="Pfam" id="PF06439"/>
    </source>
</evidence>
<dbReference type="PROSITE" id="PS51257">
    <property type="entry name" value="PROKAR_LIPOPROTEIN"/>
    <property type="match status" value="1"/>
</dbReference>
<dbReference type="RefSeq" id="WP_120711492.1">
    <property type="nucleotide sequence ID" value="NZ_RBCJ01000002.1"/>
</dbReference>
<feature type="domain" description="3-keto-alpha-glucoside-1,2-lyase/3-keto-2-hydroxy-glucal hydratase" evidence="1">
    <location>
        <begin position="86"/>
        <end position="283"/>
    </location>
</feature>
<dbReference type="Pfam" id="PF06439">
    <property type="entry name" value="3keto-disac_hyd"/>
    <property type="match status" value="1"/>
</dbReference>
<proteinExistence type="predicted"/>
<reference evidence="2 3" key="1">
    <citation type="submission" date="2018-10" db="EMBL/GenBank/DDBJ databases">
        <title>Ulvibacterium marinum gen. nov., sp. nov., a novel marine bacterium of the family Flavobacteriaceae, isolated from a culture of the green alga Ulva prolifera.</title>
        <authorList>
            <person name="Zhang Z."/>
        </authorList>
    </citation>
    <scope>NUCLEOTIDE SEQUENCE [LARGE SCALE GENOMIC DNA]</scope>
    <source>
        <strain evidence="2 3">CCMM003</strain>
    </source>
</reference>